<accession>A0ABT6TQZ2</accession>
<dbReference type="InterPro" id="IPR016032">
    <property type="entry name" value="Sig_transdc_resp-reg_C-effctor"/>
</dbReference>
<dbReference type="InterPro" id="IPR001867">
    <property type="entry name" value="OmpR/PhoB-type_DNA-bd"/>
</dbReference>
<dbReference type="SUPFAM" id="SSF46894">
    <property type="entry name" value="C-terminal effector domain of the bipartite response regulators"/>
    <property type="match status" value="1"/>
</dbReference>
<proteinExistence type="predicted"/>
<dbReference type="Gene3D" id="6.10.250.690">
    <property type="match status" value="1"/>
</dbReference>
<evidence type="ECO:0000256" key="2">
    <source>
        <dbReference type="ARBA" id="ARBA00023012"/>
    </source>
</evidence>
<evidence type="ECO:0000256" key="7">
    <source>
        <dbReference type="PROSITE-ProRule" id="PRU01091"/>
    </source>
</evidence>
<dbReference type="Gene3D" id="1.10.10.10">
    <property type="entry name" value="Winged helix-like DNA-binding domain superfamily/Winged helix DNA-binding domain"/>
    <property type="match status" value="1"/>
</dbReference>
<keyword evidence="2" id="KW-0902">Two-component regulatory system</keyword>
<dbReference type="Gene3D" id="3.40.50.2300">
    <property type="match status" value="1"/>
</dbReference>
<dbReference type="InterPro" id="IPR011006">
    <property type="entry name" value="CheY-like_superfamily"/>
</dbReference>
<evidence type="ECO:0000256" key="1">
    <source>
        <dbReference type="ARBA" id="ARBA00022553"/>
    </source>
</evidence>
<keyword evidence="11" id="KW-1185">Reference proteome</keyword>
<evidence type="ECO:0000256" key="5">
    <source>
        <dbReference type="ARBA" id="ARBA00023163"/>
    </source>
</evidence>
<evidence type="ECO:0000259" key="9">
    <source>
        <dbReference type="PROSITE" id="PS51755"/>
    </source>
</evidence>
<dbReference type="Proteomes" id="UP001161691">
    <property type="component" value="Unassembled WGS sequence"/>
</dbReference>
<evidence type="ECO:0000313" key="10">
    <source>
        <dbReference type="EMBL" id="MDI4649271.1"/>
    </source>
</evidence>
<keyword evidence="5" id="KW-0804">Transcription</keyword>
<organism evidence="10 11">
    <name type="scientific">Cohnella hashimotonis</name>
    <dbReference type="NCBI Taxonomy" id="2826895"/>
    <lineage>
        <taxon>Bacteria</taxon>
        <taxon>Bacillati</taxon>
        <taxon>Bacillota</taxon>
        <taxon>Bacilli</taxon>
        <taxon>Bacillales</taxon>
        <taxon>Paenibacillaceae</taxon>
        <taxon>Cohnella</taxon>
    </lineage>
</organism>
<feature type="modified residue" description="4-aspartylphosphate" evidence="6">
    <location>
        <position position="55"/>
    </location>
</feature>
<sequence>MNRHLLLVEDDASLHRGIAFTLRQEGFDVTGVYKLAEARSAVAGGGQAFDLIVLDVQLPDGSGFDFCAELRGARNETPIVFLTASDTELDVVRGLDLGGDDYITKPFRLREFLSRIHAVLRRRGPAADPRSGEEPGLSSGNLRLHPAEMRLLKDGSEVTLSVTEFRLLSLLMAHPRAVLSKEQILRQLWQHDGAFIDDNTVAVNVRRLREKIEDDPQQPQKILTVRGAGYKWNG</sequence>
<name>A0ABT6TQZ2_9BACL</name>
<dbReference type="Pfam" id="PF00486">
    <property type="entry name" value="Trans_reg_C"/>
    <property type="match status" value="1"/>
</dbReference>
<dbReference type="CDD" id="cd00383">
    <property type="entry name" value="trans_reg_C"/>
    <property type="match status" value="1"/>
</dbReference>
<dbReference type="RefSeq" id="WP_282911926.1">
    <property type="nucleotide sequence ID" value="NZ_JAGRPV010000001.1"/>
</dbReference>
<comment type="caution">
    <text evidence="10">The sequence shown here is derived from an EMBL/GenBank/DDBJ whole genome shotgun (WGS) entry which is preliminary data.</text>
</comment>
<dbReference type="SMART" id="SM00862">
    <property type="entry name" value="Trans_reg_C"/>
    <property type="match status" value="1"/>
</dbReference>
<evidence type="ECO:0000256" key="3">
    <source>
        <dbReference type="ARBA" id="ARBA00023015"/>
    </source>
</evidence>
<dbReference type="PANTHER" id="PTHR48111:SF73">
    <property type="entry name" value="ALKALINE PHOSPHATASE SYNTHESIS TRANSCRIPTIONAL REGULATORY PROTEIN PHOP"/>
    <property type="match status" value="1"/>
</dbReference>
<feature type="domain" description="Response regulatory" evidence="8">
    <location>
        <begin position="4"/>
        <end position="120"/>
    </location>
</feature>
<dbReference type="PROSITE" id="PS50110">
    <property type="entry name" value="RESPONSE_REGULATORY"/>
    <property type="match status" value="1"/>
</dbReference>
<feature type="domain" description="OmpR/PhoB-type" evidence="9">
    <location>
        <begin position="134"/>
        <end position="234"/>
    </location>
</feature>
<dbReference type="PROSITE" id="PS51755">
    <property type="entry name" value="OMPR_PHOB"/>
    <property type="match status" value="1"/>
</dbReference>
<dbReference type="Pfam" id="PF00072">
    <property type="entry name" value="Response_reg"/>
    <property type="match status" value="1"/>
</dbReference>
<evidence type="ECO:0000313" key="11">
    <source>
        <dbReference type="Proteomes" id="UP001161691"/>
    </source>
</evidence>
<keyword evidence="1 6" id="KW-0597">Phosphoprotein</keyword>
<keyword evidence="3" id="KW-0805">Transcription regulation</keyword>
<dbReference type="InterPro" id="IPR039420">
    <property type="entry name" value="WalR-like"/>
</dbReference>
<reference evidence="10" key="1">
    <citation type="submission" date="2023-04" db="EMBL/GenBank/DDBJ databases">
        <title>Comparative genomic analysis of Cohnella hashimotonis sp. nov., isolated from the International Space Station.</title>
        <authorList>
            <person name="Venkateswaran K."/>
            <person name="Simpson A."/>
        </authorList>
    </citation>
    <scope>NUCLEOTIDE SEQUENCE</scope>
    <source>
        <strain evidence="10">F6_2S_P_1</strain>
    </source>
</reference>
<dbReference type="PANTHER" id="PTHR48111">
    <property type="entry name" value="REGULATOR OF RPOS"/>
    <property type="match status" value="1"/>
</dbReference>
<dbReference type="SMART" id="SM00448">
    <property type="entry name" value="REC"/>
    <property type="match status" value="1"/>
</dbReference>
<evidence type="ECO:0000256" key="4">
    <source>
        <dbReference type="ARBA" id="ARBA00023125"/>
    </source>
</evidence>
<protein>
    <submittedName>
        <fullName evidence="10">Response regulator transcription factor</fullName>
    </submittedName>
</protein>
<keyword evidence="4 7" id="KW-0238">DNA-binding</keyword>
<evidence type="ECO:0000259" key="8">
    <source>
        <dbReference type="PROSITE" id="PS50110"/>
    </source>
</evidence>
<evidence type="ECO:0000256" key="6">
    <source>
        <dbReference type="PROSITE-ProRule" id="PRU00169"/>
    </source>
</evidence>
<dbReference type="InterPro" id="IPR036388">
    <property type="entry name" value="WH-like_DNA-bd_sf"/>
</dbReference>
<gene>
    <name evidence="10" type="ORF">KB449_30320</name>
</gene>
<feature type="DNA-binding region" description="OmpR/PhoB-type" evidence="7">
    <location>
        <begin position="134"/>
        <end position="234"/>
    </location>
</feature>
<dbReference type="InterPro" id="IPR001789">
    <property type="entry name" value="Sig_transdc_resp-reg_receiver"/>
</dbReference>
<dbReference type="SUPFAM" id="SSF52172">
    <property type="entry name" value="CheY-like"/>
    <property type="match status" value="1"/>
</dbReference>
<dbReference type="EMBL" id="JAGRPV010000001">
    <property type="protein sequence ID" value="MDI4649271.1"/>
    <property type="molecule type" value="Genomic_DNA"/>
</dbReference>